<evidence type="ECO:0000313" key="2">
    <source>
        <dbReference type="EMBL" id="CAD6503549.1"/>
    </source>
</evidence>
<name>A0A9W4DKQ0_BLUGR</name>
<sequence>MILAPHLRTSKARKLARADISRQRVKKKRK</sequence>
<dbReference type="Proteomes" id="UP000683417">
    <property type="component" value="Unassembled WGS sequence"/>
</dbReference>
<reference evidence="2" key="1">
    <citation type="submission" date="2020-10" db="EMBL/GenBank/DDBJ databases">
        <authorList>
            <person name="Muller C M."/>
        </authorList>
    </citation>
    <scope>NUCLEOTIDE SEQUENCE</scope>
    <source>
        <strain evidence="2">THUN-12</strain>
    </source>
</reference>
<dbReference type="EMBL" id="CAJHIT010000007">
    <property type="protein sequence ID" value="CAD6503549.1"/>
    <property type="molecule type" value="Genomic_DNA"/>
</dbReference>
<accession>A0A9W4DKQ0</accession>
<evidence type="ECO:0000256" key="1">
    <source>
        <dbReference type="SAM" id="MobiDB-lite"/>
    </source>
</evidence>
<comment type="caution">
    <text evidence="2">The sequence shown here is derived from an EMBL/GenBank/DDBJ whole genome shotgun (WGS) entry which is preliminary data.</text>
</comment>
<dbReference type="AlphaFoldDB" id="A0A9W4DKQ0"/>
<protein>
    <submittedName>
        <fullName evidence="2">BgTH12-03210</fullName>
    </submittedName>
</protein>
<gene>
    <name evidence="2" type="ORF">BGTH12_LOCUS4907</name>
</gene>
<evidence type="ECO:0000313" key="3">
    <source>
        <dbReference type="Proteomes" id="UP000683417"/>
    </source>
</evidence>
<feature type="region of interest" description="Disordered" evidence="1">
    <location>
        <begin position="1"/>
        <end position="30"/>
    </location>
</feature>
<organism evidence="2 3">
    <name type="scientific">Blumeria graminis f. sp. triticale</name>
    <dbReference type="NCBI Taxonomy" id="1689686"/>
    <lineage>
        <taxon>Eukaryota</taxon>
        <taxon>Fungi</taxon>
        <taxon>Dikarya</taxon>
        <taxon>Ascomycota</taxon>
        <taxon>Pezizomycotina</taxon>
        <taxon>Leotiomycetes</taxon>
        <taxon>Erysiphales</taxon>
        <taxon>Erysiphaceae</taxon>
        <taxon>Blumeria</taxon>
    </lineage>
</organism>
<proteinExistence type="predicted"/>